<dbReference type="PANTHER" id="PTHR42973:SF39">
    <property type="entry name" value="FAD-BINDING PCMH-TYPE DOMAIN-CONTAINING PROTEIN"/>
    <property type="match status" value="1"/>
</dbReference>
<comment type="cofactor">
    <cofactor evidence="1">
        <name>FAD</name>
        <dbReference type="ChEBI" id="CHEBI:57692"/>
    </cofactor>
</comment>
<dbReference type="PANTHER" id="PTHR42973">
    <property type="entry name" value="BINDING OXIDOREDUCTASE, PUTATIVE (AFU_ORTHOLOGUE AFUA_1G17690)-RELATED"/>
    <property type="match status" value="1"/>
</dbReference>
<dbReference type="RefSeq" id="WP_263340800.1">
    <property type="nucleotide sequence ID" value="NZ_JAGSYH010000006.1"/>
</dbReference>
<dbReference type="InterPro" id="IPR036318">
    <property type="entry name" value="FAD-bd_PCMH-like_sf"/>
</dbReference>
<keyword evidence="5" id="KW-0560">Oxidoreductase</keyword>
<evidence type="ECO:0000259" key="6">
    <source>
        <dbReference type="PROSITE" id="PS51387"/>
    </source>
</evidence>
<protein>
    <submittedName>
        <fullName evidence="7">FAD-dependent oxidoreductase</fullName>
    </submittedName>
</protein>
<sequence>MATVISRKDPRFDSLKSGHNLRWPAEGDEASRIVICENQADIAEALQQIVSAGMRPTIRCGGHCYEDFAVSNPGGAMLDLSLHSGAHIPDGSNAYCVESGTLLWNVYNQLYRRYGVTIPGGTCGTVGAGGHISGGGYGLLSRLHGLTCDWLTAIDILTVDHAGKVVARTVDANHDPDLFRALRGAGGGSYGVITAYHFDKLPPAPTQVIEAYLRFTWAEMTEENFVRYLRTFGEYWETRGQDPDTWGMFAVTSIGHATSGGFGMSVQFMNPDGSIADLSVLNDYLDRFKTCGGVPTTQRTTPAHGTNAPVPPSAHQPETFCLGSHTVSKEDWLLATAREAGGPGGARGKYKSAYLKQGFSEAEARCIYKHMHRKIGSADLRGGVIEIDSYGGAINRKSLLATTAVSQRSSIIKMQPMCFWREAADDAVRGQWLRELYTELFSGPDADPQHLGTPYPNDHYEGCYINYPDKDMLAYSYWPELYFGPAGKSGSLYPFLQQVKRKYDPNNIFHHAMSIRP</sequence>
<dbReference type="InterPro" id="IPR006094">
    <property type="entry name" value="Oxid_FAD_bind_N"/>
</dbReference>
<feature type="domain" description="FAD-binding PCMH-type" evidence="6">
    <location>
        <begin position="26"/>
        <end position="203"/>
    </location>
</feature>
<evidence type="ECO:0000256" key="2">
    <source>
        <dbReference type="ARBA" id="ARBA00005466"/>
    </source>
</evidence>
<dbReference type="InterPro" id="IPR016169">
    <property type="entry name" value="FAD-bd_PCMH_sub2"/>
</dbReference>
<comment type="similarity">
    <text evidence="2">Belongs to the oxygen-dependent FAD-linked oxidoreductase family.</text>
</comment>
<dbReference type="SUPFAM" id="SSF56176">
    <property type="entry name" value="FAD-binding/transporter-associated domain-like"/>
    <property type="match status" value="1"/>
</dbReference>
<gene>
    <name evidence="7" type="ORF">ACFPT7_17615</name>
</gene>
<dbReference type="EMBL" id="JBHSPH010000008">
    <property type="protein sequence ID" value="MFC5864129.1"/>
    <property type="molecule type" value="Genomic_DNA"/>
</dbReference>
<keyword evidence="8" id="KW-1185">Reference proteome</keyword>
<evidence type="ECO:0000256" key="5">
    <source>
        <dbReference type="ARBA" id="ARBA00023002"/>
    </source>
</evidence>
<reference evidence="8" key="1">
    <citation type="journal article" date="2019" name="Int. J. Syst. Evol. Microbiol.">
        <title>The Global Catalogue of Microorganisms (GCM) 10K type strain sequencing project: providing services to taxonomists for standard genome sequencing and annotation.</title>
        <authorList>
            <consortium name="The Broad Institute Genomics Platform"/>
            <consortium name="The Broad Institute Genome Sequencing Center for Infectious Disease"/>
            <person name="Wu L."/>
            <person name="Ma J."/>
        </authorList>
    </citation>
    <scope>NUCLEOTIDE SEQUENCE [LARGE SCALE GENOMIC DNA]</scope>
    <source>
        <strain evidence="8">JCM 4087</strain>
    </source>
</reference>
<keyword evidence="4" id="KW-0274">FAD</keyword>
<organism evidence="7 8">
    <name type="scientific">Acidicapsa dinghuensis</name>
    <dbReference type="NCBI Taxonomy" id="2218256"/>
    <lineage>
        <taxon>Bacteria</taxon>
        <taxon>Pseudomonadati</taxon>
        <taxon>Acidobacteriota</taxon>
        <taxon>Terriglobia</taxon>
        <taxon>Terriglobales</taxon>
        <taxon>Acidobacteriaceae</taxon>
        <taxon>Acidicapsa</taxon>
    </lineage>
</organism>
<dbReference type="Proteomes" id="UP001596091">
    <property type="component" value="Unassembled WGS sequence"/>
</dbReference>
<proteinExistence type="inferred from homology"/>
<evidence type="ECO:0000256" key="1">
    <source>
        <dbReference type="ARBA" id="ARBA00001974"/>
    </source>
</evidence>
<dbReference type="PROSITE" id="PS51387">
    <property type="entry name" value="FAD_PCMH"/>
    <property type="match status" value="1"/>
</dbReference>
<dbReference type="Pfam" id="PF01565">
    <property type="entry name" value="FAD_binding_4"/>
    <property type="match status" value="1"/>
</dbReference>
<dbReference type="InterPro" id="IPR050416">
    <property type="entry name" value="FAD-linked_Oxidoreductase"/>
</dbReference>
<dbReference type="Pfam" id="PF08031">
    <property type="entry name" value="BBE"/>
    <property type="match status" value="1"/>
</dbReference>
<keyword evidence="3" id="KW-0285">Flavoprotein</keyword>
<dbReference type="Gene3D" id="3.40.462.20">
    <property type="match status" value="1"/>
</dbReference>
<dbReference type="Gene3D" id="3.30.465.10">
    <property type="match status" value="1"/>
</dbReference>
<dbReference type="InterPro" id="IPR016166">
    <property type="entry name" value="FAD-bd_PCMH"/>
</dbReference>
<name>A0ABW1EJH7_9BACT</name>
<dbReference type="InterPro" id="IPR012951">
    <property type="entry name" value="BBE"/>
</dbReference>
<comment type="caution">
    <text evidence="7">The sequence shown here is derived from an EMBL/GenBank/DDBJ whole genome shotgun (WGS) entry which is preliminary data.</text>
</comment>
<evidence type="ECO:0000313" key="8">
    <source>
        <dbReference type="Proteomes" id="UP001596091"/>
    </source>
</evidence>
<accession>A0ABW1EJH7</accession>
<evidence type="ECO:0000256" key="4">
    <source>
        <dbReference type="ARBA" id="ARBA00022827"/>
    </source>
</evidence>
<evidence type="ECO:0000256" key="3">
    <source>
        <dbReference type="ARBA" id="ARBA00022630"/>
    </source>
</evidence>
<evidence type="ECO:0000313" key="7">
    <source>
        <dbReference type="EMBL" id="MFC5864129.1"/>
    </source>
</evidence>